<evidence type="ECO:0000313" key="1">
    <source>
        <dbReference type="EMBL" id="ERN16402.1"/>
    </source>
</evidence>
<dbReference type="Gramene" id="ERN16402">
    <property type="protein sequence ID" value="ERN16402"/>
    <property type="gene ID" value="AMTR_s00052p00142970"/>
</dbReference>
<reference evidence="2" key="1">
    <citation type="journal article" date="2013" name="Science">
        <title>The Amborella genome and the evolution of flowering plants.</title>
        <authorList>
            <consortium name="Amborella Genome Project"/>
        </authorList>
    </citation>
    <scope>NUCLEOTIDE SEQUENCE [LARGE SCALE GENOMIC DNA]</scope>
</reference>
<protein>
    <submittedName>
        <fullName evidence="1">Uncharacterized protein</fullName>
    </submittedName>
</protein>
<organism evidence="1 2">
    <name type="scientific">Amborella trichopoda</name>
    <dbReference type="NCBI Taxonomy" id="13333"/>
    <lineage>
        <taxon>Eukaryota</taxon>
        <taxon>Viridiplantae</taxon>
        <taxon>Streptophyta</taxon>
        <taxon>Embryophyta</taxon>
        <taxon>Tracheophyta</taxon>
        <taxon>Spermatophyta</taxon>
        <taxon>Magnoliopsida</taxon>
        <taxon>Amborellales</taxon>
        <taxon>Amborellaceae</taxon>
        <taxon>Amborella</taxon>
    </lineage>
</organism>
<dbReference type="Proteomes" id="UP000017836">
    <property type="component" value="Unassembled WGS sequence"/>
</dbReference>
<proteinExistence type="predicted"/>
<name>U5D4Q1_AMBTC</name>
<evidence type="ECO:0000313" key="2">
    <source>
        <dbReference type="Proteomes" id="UP000017836"/>
    </source>
</evidence>
<dbReference type="EMBL" id="KI392446">
    <property type="protein sequence ID" value="ERN16402.1"/>
    <property type="molecule type" value="Genomic_DNA"/>
</dbReference>
<dbReference type="AlphaFoldDB" id="U5D4Q1"/>
<accession>U5D4Q1</accession>
<sequence length="70" mass="8084">MAVRLTPSRSRTITTLKLLKETSFTKEEEPSKLINSVTLRPFLEKIQENRATYALVDVKPDKQFLKEHAP</sequence>
<gene>
    <name evidence="1" type="ORF">AMTR_s00052p00142970</name>
</gene>
<keyword evidence="2" id="KW-1185">Reference proteome</keyword>
<dbReference type="HOGENOM" id="CLU_2761170_0_0_1"/>